<dbReference type="PANTHER" id="PTHR30404">
    <property type="entry name" value="N-ACETYLMURAMOYL-L-ALANINE AMIDASE"/>
    <property type="match status" value="1"/>
</dbReference>
<reference evidence="9 10" key="1">
    <citation type="journal article" date="2014" name="Clin. Microbiol. Infect.">
        <title>Typing of Panton-Valentine leukocidin-encoding phages carried by methicillin-susceptible and methicillin-resistant Staphylococcus aureus from Italy.</title>
        <authorList>
            <person name="Sanchini A."/>
            <person name="Del Grosso M."/>
            <person name="Villa L."/>
            <person name="Ammendolia M.G."/>
            <person name="Superti F."/>
            <person name="Monaco M."/>
            <person name="Pantosti A."/>
        </authorList>
    </citation>
    <scope>NUCLEOTIDE SEQUENCE [LARGE SCALE GENOMIC DNA]</scope>
</reference>
<dbReference type="EC" id="3.5.1.28" evidence="3"/>
<dbReference type="SMART" id="SM00646">
    <property type="entry name" value="Ami_3"/>
    <property type="match status" value="1"/>
</dbReference>
<dbReference type="PANTHER" id="PTHR30404:SF8">
    <property type="entry name" value="AUTOLYSIN PH-RELATED"/>
    <property type="match status" value="1"/>
</dbReference>
<dbReference type="FunFam" id="3.90.1720.10:FF:000005">
    <property type="entry name" value="Amidase"/>
    <property type="match status" value="1"/>
</dbReference>
<dbReference type="Pfam" id="PF01520">
    <property type="entry name" value="Amidase_3"/>
    <property type="match status" value="1"/>
</dbReference>
<dbReference type="GeneID" id="22112713"/>
<evidence type="ECO:0000313" key="10">
    <source>
        <dbReference type="Proteomes" id="UP000027380"/>
    </source>
</evidence>
<dbReference type="OrthoDB" id="15584at10239"/>
<dbReference type="Gene3D" id="2.30.30.40">
    <property type="entry name" value="SH3 Domains"/>
    <property type="match status" value="1"/>
</dbReference>
<evidence type="ECO:0000256" key="2">
    <source>
        <dbReference type="ARBA" id="ARBA00007553"/>
    </source>
</evidence>
<dbReference type="GO" id="GO:0071555">
    <property type="term" value="P:cell wall organization"/>
    <property type="evidence" value="ECO:0007669"/>
    <property type="project" value="UniProtKB-KW"/>
</dbReference>
<dbReference type="Gene3D" id="3.40.630.40">
    <property type="entry name" value="Zn-dependent exopeptidases"/>
    <property type="match status" value="1"/>
</dbReference>
<evidence type="ECO:0000256" key="5">
    <source>
        <dbReference type="ARBA" id="ARBA00022801"/>
    </source>
</evidence>
<evidence type="ECO:0000256" key="7">
    <source>
        <dbReference type="ARBA" id="ARBA00023316"/>
    </source>
</evidence>
<dbReference type="InterPro" id="IPR007921">
    <property type="entry name" value="CHAP_dom"/>
</dbReference>
<evidence type="ECO:0000256" key="6">
    <source>
        <dbReference type="ARBA" id="ARBA00023268"/>
    </source>
</evidence>
<dbReference type="Pfam" id="PF08460">
    <property type="entry name" value="SH3_5"/>
    <property type="match status" value="1"/>
</dbReference>
<dbReference type="SUPFAM" id="SSF54001">
    <property type="entry name" value="Cysteine proteinases"/>
    <property type="match status" value="1"/>
</dbReference>
<evidence type="ECO:0000259" key="8">
    <source>
        <dbReference type="PROSITE" id="PS50911"/>
    </source>
</evidence>
<dbReference type="InterPro" id="IPR003646">
    <property type="entry name" value="SH3-like_bac-type"/>
</dbReference>
<dbReference type="InterPro" id="IPR038765">
    <property type="entry name" value="Papain-like_cys_pep_sf"/>
</dbReference>
<evidence type="ECO:0000313" key="9">
    <source>
        <dbReference type="EMBL" id="AIA08825.1"/>
    </source>
</evidence>
<dbReference type="SMART" id="SM00287">
    <property type="entry name" value="SH3b"/>
    <property type="match status" value="1"/>
</dbReference>
<dbReference type="FunFam" id="3.40.630.40:FF:000006">
    <property type="entry name" value="Amidase"/>
    <property type="match status" value="1"/>
</dbReference>
<keyword evidence="7" id="KW-0961">Cell wall biogenesis/degradation</keyword>
<dbReference type="SMR" id="A0A068A229"/>
<dbReference type="InterPro" id="IPR002508">
    <property type="entry name" value="MurNAc-LAA_cat"/>
</dbReference>
<dbReference type="GO" id="GO:0009253">
    <property type="term" value="P:peptidoglycan catabolic process"/>
    <property type="evidence" value="ECO:0007669"/>
    <property type="project" value="InterPro"/>
</dbReference>
<evidence type="ECO:0000256" key="4">
    <source>
        <dbReference type="ARBA" id="ARBA00022529"/>
    </source>
</evidence>
<accession>A0A068A229</accession>
<evidence type="ECO:0000256" key="1">
    <source>
        <dbReference type="ARBA" id="ARBA00001561"/>
    </source>
</evidence>
<comment type="similarity">
    <text evidence="2">Belongs to the N-acetylmuramoyl-L-alanine amidase 2 family.</text>
</comment>
<name>A0A068A229_9CAUD</name>
<keyword evidence="5" id="KW-0378">Hydrolase</keyword>
<dbReference type="SUPFAM" id="SSF53187">
    <property type="entry name" value="Zn-dependent exopeptidases"/>
    <property type="match status" value="1"/>
</dbReference>
<comment type="catalytic activity">
    <reaction evidence="1">
        <text>Hydrolyzes the link between N-acetylmuramoyl residues and L-amino acid residues in certain cell-wall glycopeptides.</text>
        <dbReference type="EC" id="3.5.1.28"/>
    </reaction>
</comment>
<protein>
    <recommendedName>
        <fullName evidence="3">N-acetylmuramoyl-L-alanine amidase</fullName>
        <ecNumber evidence="3">3.5.1.28</ecNumber>
    </recommendedName>
</protein>
<dbReference type="Pfam" id="PF05257">
    <property type="entry name" value="CHAP"/>
    <property type="match status" value="1"/>
</dbReference>
<keyword evidence="6" id="KW-0511">Multifunctional enzyme</keyword>
<dbReference type="InterPro" id="IPR050695">
    <property type="entry name" value="N-acetylmuramoyl_amidase_3"/>
</dbReference>
<dbReference type="KEGG" id="vg:22112713"/>
<dbReference type="RefSeq" id="YP_009103485.1">
    <property type="nucleotide sequence ID" value="NC_025460.1"/>
</dbReference>
<gene>
    <name evidence="9" type="primary">ami</name>
</gene>
<dbReference type="Proteomes" id="UP000027380">
    <property type="component" value="Segment"/>
</dbReference>
<dbReference type="CDD" id="cd02696">
    <property type="entry name" value="MurNAc-LAA"/>
    <property type="match status" value="1"/>
</dbReference>
<dbReference type="GO" id="GO:0001897">
    <property type="term" value="P:symbiont-mediated cytolysis of host cell"/>
    <property type="evidence" value="ECO:0007669"/>
    <property type="project" value="UniProtKB-ARBA"/>
</dbReference>
<organism evidence="9 10">
    <name type="scientific">Staphylococcus phage phiSa119</name>
    <dbReference type="NCBI Taxonomy" id="1498220"/>
    <lineage>
        <taxon>Viruses</taxon>
        <taxon>Duplodnaviria</taxon>
        <taxon>Heunggongvirae</taxon>
        <taxon>Uroviricota</taxon>
        <taxon>Caudoviricetes</taxon>
        <taxon>Bronfenbrennervirinae</taxon>
        <taxon>Biseptimavirus</taxon>
        <taxon>Biseptimavirus P1105</taxon>
    </lineage>
</organism>
<evidence type="ECO:0000256" key="3">
    <source>
        <dbReference type="ARBA" id="ARBA00011901"/>
    </source>
</evidence>
<keyword evidence="4" id="KW-0929">Antimicrobial</keyword>
<proteinExistence type="inferred from homology"/>
<dbReference type="GO" id="GO:0008745">
    <property type="term" value="F:N-acetylmuramoyl-L-alanine amidase activity"/>
    <property type="evidence" value="ECO:0007669"/>
    <property type="project" value="UniProtKB-EC"/>
</dbReference>
<sequence length="484" mass="53931">MLITKNQAEKWFDNSLGKQFNPDLFYGFQCYDYANMFFMIATGERLQGLYAYNIPFDNKARIEKYGQIIKNYDSFLPQKLDIVVFPSKYGGGAGHVEIIESANLNTFTSFGQNWNGKGWTNGVVQPGWGPETVTRHVHYYDDPMYFIRLNFPDKVSVGDKAKSIIKQATAKKQAVIKPKKIMLVAGHGYNDPGAVGNGTNERDFIRKYITPNIAKYLRHAGHEVALYGGSSQSQDMYQDTAYGVNVGNKKDYGLYWVKSQGYDIVLEIHLDAAGESASGGHVIISSQFNADTIDKSIQDVIKNNLGQIRGVTPRNDLLNVNVSAEININYRLSELGFITNKNDMDWIKKNYDLYSKLIAGAIHGKPIGGVISSEVKTPVKNEKNPPVPAGYTPDKNNVPYKKETGYYTVANVKGNNVRDGYSTNSRITGVLPNNATIKYDGAYCINGYRWITYIANSGQRRYIATGEVDKAGNRISSFGKFSAV</sequence>
<dbReference type="EMBL" id="KJ596420">
    <property type="protein sequence ID" value="AIA08825.1"/>
    <property type="molecule type" value="Genomic_DNA"/>
</dbReference>
<feature type="domain" description="Peptidase C51" evidence="8">
    <location>
        <begin position="5"/>
        <end position="148"/>
    </location>
</feature>
<dbReference type="PROSITE" id="PS50911">
    <property type="entry name" value="CHAP"/>
    <property type="match status" value="1"/>
</dbReference>
<dbReference type="Gene3D" id="3.90.1720.10">
    <property type="entry name" value="endopeptidase domain like (from Nostoc punctiforme)"/>
    <property type="match status" value="1"/>
</dbReference>